<name>A0A1T4SD88_9FIRM</name>
<keyword evidence="4 8" id="KW-1133">Transmembrane helix</keyword>
<evidence type="ECO:0000256" key="1">
    <source>
        <dbReference type="ARBA" id="ARBA00004651"/>
    </source>
</evidence>
<gene>
    <name evidence="10" type="ORF">SAMN02745885_02611</name>
</gene>
<keyword evidence="11" id="KW-1185">Reference proteome</keyword>
<dbReference type="Gene3D" id="1.20.5.2700">
    <property type="match status" value="1"/>
</dbReference>
<feature type="transmembrane region" description="Helical" evidence="8">
    <location>
        <begin position="276"/>
        <end position="300"/>
    </location>
</feature>
<feature type="transmembrane region" description="Helical" evidence="8">
    <location>
        <begin position="429"/>
        <end position="457"/>
    </location>
</feature>
<feature type="transmembrane region" description="Helical" evidence="8">
    <location>
        <begin position="139"/>
        <end position="158"/>
    </location>
</feature>
<dbReference type="AlphaFoldDB" id="A0A1T4SD88"/>
<reference evidence="11" key="1">
    <citation type="submission" date="2017-02" db="EMBL/GenBank/DDBJ databases">
        <authorList>
            <person name="Varghese N."/>
            <person name="Submissions S."/>
        </authorList>
    </citation>
    <scope>NUCLEOTIDE SEQUENCE [LARGE SCALE GENOMIC DNA]</scope>
    <source>
        <strain evidence="11">DSM 16521</strain>
    </source>
</reference>
<evidence type="ECO:0000259" key="9">
    <source>
        <dbReference type="Pfam" id="PF00361"/>
    </source>
</evidence>
<evidence type="ECO:0000256" key="3">
    <source>
        <dbReference type="ARBA" id="ARBA00022692"/>
    </source>
</evidence>
<evidence type="ECO:0000256" key="2">
    <source>
        <dbReference type="ARBA" id="ARBA00022475"/>
    </source>
</evidence>
<evidence type="ECO:0000256" key="8">
    <source>
        <dbReference type="SAM" id="Phobius"/>
    </source>
</evidence>
<dbReference type="GO" id="GO:0008137">
    <property type="term" value="F:NADH dehydrogenase (ubiquinone) activity"/>
    <property type="evidence" value="ECO:0007669"/>
    <property type="project" value="InterPro"/>
</dbReference>
<dbReference type="Pfam" id="PF00361">
    <property type="entry name" value="Proton_antipo_M"/>
    <property type="match status" value="1"/>
</dbReference>
<proteinExistence type="predicted"/>
<evidence type="ECO:0000256" key="7">
    <source>
        <dbReference type="RuleBase" id="RU000320"/>
    </source>
</evidence>
<feature type="transmembrane region" description="Helical" evidence="8">
    <location>
        <begin position="349"/>
        <end position="368"/>
    </location>
</feature>
<feature type="transmembrane region" description="Helical" evidence="8">
    <location>
        <begin position="6"/>
        <end position="25"/>
    </location>
</feature>
<dbReference type="PRINTS" id="PR01437">
    <property type="entry name" value="NUOXDRDTASE4"/>
</dbReference>
<accession>A0A1T4SD88</accession>
<evidence type="ECO:0000256" key="5">
    <source>
        <dbReference type="ARBA" id="ARBA00023002"/>
    </source>
</evidence>
<dbReference type="GO" id="GO:0042773">
    <property type="term" value="P:ATP synthesis coupled electron transport"/>
    <property type="evidence" value="ECO:0007669"/>
    <property type="project" value="InterPro"/>
</dbReference>
<feature type="transmembrane region" description="Helical" evidence="8">
    <location>
        <begin position="78"/>
        <end position="103"/>
    </location>
</feature>
<feature type="transmembrane region" description="Helical" evidence="8">
    <location>
        <begin position="170"/>
        <end position="191"/>
    </location>
</feature>
<protein>
    <submittedName>
        <fullName evidence="10">Hydrogenase-4 component B</fullName>
    </submittedName>
</protein>
<dbReference type="RefSeq" id="WP_078666575.1">
    <property type="nucleotide sequence ID" value="NZ_FUXM01000052.1"/>
</dbReference>
<feature type="transmembrane region" description="Helical" evidence="8">
    <location>
        <begin position="478"/>
        <end position="498"/>
    </location>
</feature>
<feature type="transmembrane region" description="Helical" evidence="8">
    <location>
        <begin position="37"/>
        <end position="58"/>
    </location>
</feature>
<comment type="subcellular location">
    <subcellularLocation>
        <location evidence="1">Cell membrane</location>
        <topology evidence="1">Multi-pass membrane protein</topology>
    </subcellularLocation>
    <subcellularLocation>
        <location evidence="7">Membrane</location>
        <topology evidence="7">Multi-pass membrane protein</topology>
    </subcellularLocation>
</comment>
<dbReference type="Proteomes" id="UP000189933">
    <property type="component" value="Unassembled WGS sequence"/>
</dbReference>
<feature type="transmembrane region" description="Helical" evidence="8">
    <location>
        <begin position="518"/>
        <end position="539"/>
    </location>
</feature>
<feature type="transmembrane region" description="Helical" evidence="8">
    <location>
        <begin position="614"/>
        <end position="632"/>
    </location>
</feature>
<keyword evidence="6 8" id="KW-0472">Membrane</keyword>
<feature type="domain" description="NADH:quinone oxidoreductase/Mrp antiporter transmembrane" evidence="9">
    <location>
        <begin position="136"/>
        <end position="423"/>
    </location>
</feature>
<dbReference type="InterPro" id="IPR001750">
    <property type="entry name" value="ND/Mrp_TM"/>
</dbReference>
<dbReference type="OrthoDB" id="9807568at2"/>
<evidence type="ECO:0000256" key="4">
    <source>
        <dbReference type="ARBA" id="ARBA00022989"/>
    </source>
</evidence>
<dbReference type="EMBL" id="FUXM01000052">
    <property type="protein sequence ID" value="SKA26193.1"/>
    <property type="molecule type" value="Genomic_DNA"/>
</dbReference>
<dbReference type="PANTHER" id="PTHR42682:SF3">
    <property type="entry name" value="FORMATE HYDROGENLYASE SUBUNIT 3-RELATED"/>
    <property type="match status" value="1"/>
</dbReference>
<feature type="transmembrane region" description="Helical" evidence="8">
    <location>
        <begin position="115"/>
        <end position="133"/>
    </location>
</feature>
<evidence type="ECO:0000313" key="10">
    <source>
        <dbReference type="EMBL" id="SKA26193.1"/>
    </source>
</evidence>
<dbReference type="GO" id="GO:0016491">
    <property type="term" value="F:oxidoreductase activity"/>
    <property type="evidence" value="ECO:0007669"/>
    <property type="project" value="UniProtKB-KW"/>
</dbReference>
<feature type="transmembrane region" description="Helical" evidence="8">
    <location>
        <begin position="247"/>
        <end position="264"/>
    </location>
</feature>
<feature type="transmembrane region" description="Helical" evidence="8">
    <location>
        <begin position="211"/>
        <end position="235"/>
    </location>
</feature>
<dbReference type="InterPro" id="IPR052175">
    <property type="entry name" value="ComplexI-like_HydComp"/>
</dbReference>
<keyword evidence="5" id="KW-0560">Oxidoreductase</keyword>
<sequence length="633" mass="68777">MSSDWLVSIFFFAIGLWLAGGLLSLITQRKPTLSHRLGAISALLSSSTLLVLALITISSGLEVQLSRAGLFLLASFSWYLDPVGGFFLLLIGLGGTLASWYGLGYCQEYLEHKPIGTLWFCFNLFLASLALVVTAGNGLLFLLSWELMSLFSYFLVVFEYDRQNVRKAGFVYLVMTHIGTAFITAAFLLFYKTSDSWEFAHWSQAQLSPSLMTLVFLFGLVGFGTKAGLVPLHIWLPRAHPVAPSHMSALMSGVMVKLAVYGFYRLAWEWLPAQPPLFLSLLVLSLGAVSALLAMLFALGCRDLKQLLAFSTIENVGIIFLALGTALTARSSGQTQLAELALGAALLHALNHAVMKSLAFFGAGAVLYRTHTKNLDELGGLAKLMPWTGVTFFLAVAALSALPPLNGFYGEWQIYRALLQLNSTLQPQGAIAVFATLAAVALAFTGALALAALSKAYAGAFLATPRSEKAAHASEVPAAMRLPMALVALLLLVLGLSGPQVYHWLLGQVLAVNSPVPAGSLLLVSGQLLLLGLLLFLGLRALNNLPVRQAPTWGCGIELTPRMEYSASGITMPLAFLFRRWTFAARVEDHLYRPLWDKVMVVVDQLRSVQTGRLQTYLAYMLITLVILLIWVN</sequence>
<organism evidence="10 11">
    <name type="scientific">Carboxydocella sporoproducens DSM 16521</name>
    <dbReference type="NCBI Taxonomy" id="1121270"/>
    <lineage>
        <taxon>Bacteria</taxon>
        <taxon>Bacillati</taxon>
        <taxon>Bacillota</taxon>
        <taxon>Clostridia</taxon>
        <taxon>Eubacteriales</taxon>
        <taxon>Clostridiales Family XVI. Incertae Sedis</taxon>
        <taxon>Carboxydocella</taxon>
    </lineage>
</organism>
<keyword evidence="2" id="KW-1003">Cell membrane</keyword>
<dbReference type="InterPro" id="IPR003918">
    <property type="entry name" value="NADH_UbQ_OxRdtase"/>
</dbReference>
<dbReference type="GO" id="GO:0005886">
    <property type="term" value="C:plasma membrane"/>
    <property type="evidence" value="ECO:0007669"/>
    <property type="project" value="UniProtKB-SubCell"/>
</dbReference>
<evidence type="ECO:0000313" key="11">
    <source>
        <dbReference type="Proteomes" id="UP000189933"/>
    </source>
</evidence>
<keyword evidence="3 7" id="KW-0812">Transmembrane</keyword>
<dbReference type="PANTHER" id="PTHR42682">
    <property type="entry name" value="HYDROGENASE-4 COMPONENT F"/>
    <property type="match status" value="1"/>
</dbReference>
<feature type="transmembrane region" description="Helical" evidence="8">
    <location>
        <begin position="307"/>
        <end position="329"/>
    </location>
</feature>
<feature type="transmembrane region" description="Helical" evidence="8">
    <location>
        <begin position="389"/>
        <end position="409"/>
    </location>
</feature>
<evidence type="ECO:0000256" key="6">
    <source>
        <dbReference type="ARBA" id="ARBA00023136"/>
    </source>
</evidence>